<evidence type="ECO:0000259" key="7">
    <source>
        <dbReference type="Pfam" id="PF07005"/>
    </source>
</evidence>
<dbReference type="Proteomes" id="UP000234329">
    <property type="component" value="Unassembled WGS sequence"/>
</dbReference>
<keyword evidence="10" id="KW-1185">Reference proteome</keyword>
<dbReference type="GO" id="GO:0016301">
    <property type="term" value="F:kinase activity"/>
    <property type="evidence" value="ECO:0007669"/>
    <property type="project" value="UniProtKB-KW"/>
</dbReference>
<protein>
    <submittedName>
        <fullName evidence="9">Hrp-dependent type III effector protein</fullName>
    </submittedName>
</protein>
<dbReference type="InterPro" id="IPR031475">
    <property type="entry name" value="NBD_C"/>
</dbReference>
<dbReference type="OrthoDB" id="191465at2"/>
<keyword evidence="3" id="KW-0547">Nucleotide-binding</keyword>
<evidence type="ECO:0000256" key="6">
    <source>
        <dbReference type="ARBA" id="ARBA00023277"/>
    </source>
</evidence>
<name>A0A2I1DI38_9PROT</name>
<keyword evidence="5" id="KW-0067">ATP-binding</keyword>
<dbReference type="EMBL" id="MXAV01000056">
    <property type="protein sequence ID" value="PKY09541.1"/>
    <property type="molecule type" value="Genomic_DNA"/>
</dbReference>
<evidence type="ECO:0000313" key="9">
    <source>
        <dbReference type="EMBL" id="PKY09541.1"/>
    </source>
</evidence>
<keyword evidence="2" id="KW-0808">Transferase</keyword>
<proteinExistence type="inferred from homology"/>
<comment type="caution">
    <text evidence="9">The sequence shown here is derived from an EMBL/GenBank/DDBJ whole genome shotgun (WGS) entry which is preliminary data.</text>
</comment>
<reference evidence="9 10" key="1">
    <citation type="submission" date="2017-03" db="EMBL/GenBank/DDBJ databases">
        <title>Draft genime sequence of the acidophilic sulfur-oxidizing bacterium Acidithiobacillus sp. SH, isolated from seawater.</title>
        <authorList>
            <person name="Sharmin S."/>
            <person name="Tokuhisa M."/>
            <person name="Kanao T."/>
            <person name="Kamimura K."/>
        </authorList>
    </citation>
    <scope>NUCLEOTIDE SEQUENCE [LARGE SCALE GENOMIC DNA]</scope>
    <source>
        <strain evidence="9 10">SH</strain>
    </source>
</reference>
<comment type="similarity">
    <text evidence="1">Belongs to the four-carbon acid sugar kinase family.</text>
</comment>
<keyword evidence="6" id="KW-0119">Carbohydrate metabolism</keyword>
<dbReference type="Pfam" id="PF07005">
    <property type="entry name" value="SBD_N"/>
    <property type="match status" value="1"/>
</dbReference>
<evidence type="ECO:0000313" key="10">
    <source>
        <dbReference type="Proteomes" id="UP000234329"/>
    </source>
</evidence>
<dbReference type="Gene3D" id="3.40.50.10840">
    <property type="entry name" value="Putative sugar-binding, N-terminal domain"/>
    <property type="match status" value="1"/>
</dbReference>
<organism evidence="9 10">
    <name type="scientific">Acidithiobacillus marinus</name>
    <dbReference type="NCBI Taxonomy" id="187490"/>
    <lineage>
        <taxon>Bacteria</taxon>
        <taxon>Pseudomonadati</taxon>
        <taxon>Pseudomonadota</taxon>
        <taxon>Acidithiobacillia</taxon>
        <taxon>Acidithiobacillales</taxon>
        <taxon>Acidithiobacillaceae</taxon>
        <taxon>Acidithiobacillus</taxon>
    </lineage>
</organism>
<evidence type="ECO:0000259" key="8">
    <source>
        <dbReference type="Pfam" id="PF17042"/>
    </source>
</evidence>
<sequence length="461" mass="50299">MASRPRPFSTRFGVLVGINPAARPGKIIVIDDDPTGSQTVHSCLLLTRWDPDTLREALEDAAPLFFVLSNTRGMTAARAEQVTREICRNLHSALERLALTGQEVQPLLVSRSDSTLRGHYPVETDVIAEELGPFDAHFLVPAFFEGGRITRDSTHYVIQNGVEVPAHETEFARDSVFAFQHSYLPDYVAEKTHGRIPAEQVQRFTLEDLRAGCLPRLLALENNACVVVDAVEPADLQAFARDLRAAAGQGKRFLFRSAASLLTALADLPPQPVSAENMVQLRRGDKAGAILVGSHVRKSTEQLKRLLEEPGLEGLEVDVDACSGEAGIRQLSRLLEQAAKIHDQGRDLVIFTSRSERQFSDQAARLAFGESVSAFLMKVLQGLPEDIGFLISKGGITSNDVLSSGLALRKARVMGQILPGCSVVCCPPDHPRYPDLPVVIFPGNVGDVESLAVARQRLRGH</sequence>
<feature type="domain" description="Four-carbon acid sugar kinase nucleotide binding" evidence="8">
    <location>
        <begin position="289"/>
        <end position="451"/>
    </location>
</feature>
<dbReference type="SUPFAM" id="SSF142764">
    <property type="entry name" value="YgbK-like"/>
    <property type="match status" value="1"/>
</dbReference>
<dbReference type="Pfam" id="PF17042">
    <property type="entry name" value="NBD_C"/>
    <property type="match status" value="1"/>
</dbReference>
<evidence type="ECO:0000256" key="5">
    <source>
        <dbReference type="ARBA" id="ARBA00022840"/>
    </source>
</evidence>
<feature type="domain" description="Four-carbon acid sugar kinase N-terminal" evidence="7">
    <location>
        <begin position="27"/>
        <end position="265"/>
    </location>
</feature>
<evidence type="ECO:0000256" key="2">
    <source>
        <dbReference type="ARBA" id="ARBA00022679"/>
    </source>
</evidence>
<accession>A0A2I1DI38</accession>
<dbReference type="InterPro" id="IPR037051">
    <property type="entry name" value="4-carb_acid_sugar_kinase_N_sf"/>
</dbReference>
<gene>
    <name evidence="9" type="ORF">B1757_14395</name>
</gene>
<evidence type="ECO:0000256" key="3">
    <source>
        <dbReference type="ARBA" id="ARBA00022741"/>
    </source>
</evidence>
<dbReference type="InterPro" id="IPR010737">
    <property type="entry name" value="4-carb_acid_sugar_kinase_N"/>
</dbReference>
<dbReference type="AlphaFoldDB" id="A0A2I1DI38"/>
<dbReference type="InParanoid" id="A0A2I1DI38"/>
<keyword evidence="4" id="KW-0418">Kinase</keyword>
<dbReference type="InterPro" id="IPR042213">
    <property type="entry name" value="NBD_C_sf"/>
</dbReference>
<dbReference type="GO" id="GO:0005524">
    <property type="term" value="F:ATP binding"/>
    <property type="evidence" value="ECO:0007669"/>
    <property type="project" value="UniProtKB-KW"/>
</dbReference>
<dbReference type="Gene3D" id="3.40.980.20">
    <property type="entry name" value="Four-carbon acid sugar kinase, nucleotide binding domain"/>
    <property type="match status" value="1"/>
</dbReference>
<evidence type="ECO:0000256" key="4">
    <source>
        <dbReference type="ARBA" id="ARBA00022777"/>
    </source>
</evidence>
<evidence type="ECO:0000256" key="1">
    <source>
        <dbReference type="ARBA" id="ARBA00005715"/>
    </source>
</evidence>